<evidence type="ECO:0000256" key="2">
    <source>
        <dbReference type="SAM" id="SignalP"/>
    </source>
</evidence>
<organism evidence="3 4">
    <name type="scientific">Podila minutissima</name>
    <dbReference type="NCBI Taxonomy" id="64525"/>
    <lineage>
        <taxon>Eukaryota</taxon>
        <taxon>Fungi</taxon>
        <taxon>Fungi incertae sedis</taxon>
        <taxon>Mucoromycota</taxon>
        <taxon>Mortierellomycotina</taxon>
        <taxon>Mortierellomycetes</taxon>
        <taxon>Mortierellales</taxon>
        <taxon>Mortierellaceae</taxon>
        <taxon>Podila</taxon>
    </lineage>
</organism>
<reference evidence="3" key="1">
    <citation type="journal article" date="2020" name="Fungal Divers.">
        <title>Resolving the Mortierellaceae phylogeny through synthesis of multi-gene phylogenetics and phylogenomics.</title>
        <authorList>
            <person name="Vandepol N."/>
            <person name="Liber J."/>
            <person name="Desiro A."/>
            <person name="Na H."/>
            <person name="Kennedy M."/>
            <person name="Barry K."/>
            <person name="Grigoriev I.V."/>
            <person name="Miller A.N."/>
            <person name="O'Donnell K."/>
            <person name="Stajich J.E."/>
            <person name="Bonito G."/>
        </authorList>
    </citation>
    <scope>NUCLEOTIDE SEQUENCE</scope>
    <source>
        <strain evidence="3">NVP1</strain>
    </source>
</reference>
<dbReference type="Proteomes" id="UP000696485">
    <property type="component" value="Unassembled WGS sequence"/>
</dbReference>
<dbReference type="EMBL" id="JAAAUY010000089">
    <property type="protein sequence ID" value="KAF9335697.1"/>
    <property type="molecule type" value="Genomic_DNA"/>
</dbReference>
<evidence type="ECO:0000256" key="1">
    <source>
        <dbReference type="SAM" id="MobiDB-lite"/>
    </source>
</evidence>
<feature type="compositionally biased region" description="Low complexity" evidence="1">
    <location>
        <begin position="229"/>
        <end position="239"/>
    </location>
</feature>
<feature type="chain" id="PRO_5040496299" evidence="2">
    <location>
        <begin position="21"/>
        <end position="278"/>
    </location>
</feature>
<evidence type="ECO:0000313" key="3">
    <source>
        <dbReference type="EMBL" id="KAF9335697.1"/>
    </source>
</evidence>
<protein>
    <submittedName>
        <fullName evidence="3">Uncharacterized protein</fullName>
    </submittedName>
</protein>
<gene>
    <name evidence="3" type="ORF">BG006_010848</name>
</gene>
<feature type="region of interest" description="Disordered" evidence="1">
    <location>
        <begin position="217"/>
        <end position="252"/>
    </location>
</feature>
<name>A0A9P5SSH5_9FUNG</name>
<sequence length="278" mass="29966">MKFLTTFVTAAIASLAVVSADKIYWTQPSNNTEVYAGCPLELGYRVQYSDLAMLQWVQLQVLSSDGETVLADRIDNTTRDTWDAQNVRAKNVTWTVPGHWAPGPYILRAFGDSFYSCTKEGIRTWCLLELQDREIIQLKQLPAGATCESVQSTTASDPAPSDQSGVLNTMVNTSDGGTTGHSTPMHIVLDPAVFGVLNGTATVAPESEGATTLLSETHQQDLAQKEQQRQQQRQHTAQADPGQIQDMSGMVPSGGGRFEASMVLVAVVALVAGAVGQY</sequence>
<feature type="signal peptide" evidence="2">
    <location>
        <begin position="1"/>
        <end position="20"/>
    </location>
</feature>
<dbReference type="AlphaFoldDB" id="A0A9P5SSH5"/>
<keyword evidence="2" id="KW-0732">Signal</keyword>
<comment type="caution">
    <text evidence="3">The sequence shown here is derived from an EMBL/GenBank/DDBJ whole genome shotgun (WGS) entry which is preliminary data.</text>
</comment>
<proteinExistence type="predicted"/>
<evidence type="ECO:0000313" key="4">
    <source>
        <dbReference type="Proteomes" id="UP000696485"/>
    </source>
</evidence>
<accession>A0A9P5SSH5</accession>
<keyword evidence="4" id="KW-1185">Reference proteome</keyword>